<evidence type="ECO:0000256" key="5">
    <source>
        <dbReference type="ARBA" id="ARBA00022692"/>
    </source>
</evidence>
<keyword evidence="3" id="KW-0813">Transport</keyword>
<dbReference type="InterPro" id="IPR011701">
    <property type="entry name" value="MFS"/>
</dbReference>
<evidence type="ECO:0000313" key="10">
    <source>
        <dbReference type="EMBL" id="SDM10690.1"/>
    </source>
</evidence>
<evidence type="ECO:0000313" key="11">
    <source>
        <dbReference type="Proteomes" id="UP000214880"/>
    </source>
</evidence>
<feature type="transmembrane region" description="Helical" evidence="8">
    <location>
        <begin position="164"/>
        <end position="187"/>
    </location>
</feature>
<feature type="transmembrane region" description="Helical" evidence="8">
    <location>
        <begin position="341"/>
        <end position="365"/>
    </location>
</feature>
<dbReference type="InterPro" id="IPR036259">
    <property type="entry name" value="MFS_trans_sf"/>
</dbReference>
<feature type="transmembrane region" description="Helical" evidence="8">
    <location>
        <begin position="251"/>
        <end position="272"/>
    </location>
</feature>
<keyword evidence="11" id="KW-1185">Reference proteome</keyword>
<feature type="transmembrane region" description="Helical" evidence="8">
    <location>
        <begin position="134"/>
        <end position="158"/>
    </location>
</feature>
<sequence>MNDYIKINSRQYWKTIIALFLGSFVTFALLYSVQPLIPVFSEEFNVPPSLSSLTVSLATGGLAVSMLFMSGLSDAVGRKRIMTIALLGSAGLTVLAACSTGFLPLLLLRFLQGLVLAGFPAIAMAYINEEFDPATVGLVIGIYVSGNSLGGLGGRLLVSALTDFFSWHVALGLLGIGCIALSLWFYFNLPNSKHFTTNKMTFTARLASLQEELSHGKMLALYGTGFAVMGSFIAVYNYIGYSLMAPPYNLSQTIVGCLFLIYLVGTFSSTFMGKMADEKGSATVLCLAVGIMLAGVLLTLAVNLYLKILGLAILTFGFFGSHSVASSWVGKCAVTGKAQAASLYLLFYYIGSSVIGTIGGEFLLWNGWTGVVILVGAVLAGTFLLALWLWASEQSVGYAKQQH</sequence>
<dbReference type="STRING" id="146817.SAMN04488502_102184"/>
<feature type="transmembrane region" description="Helical" evidence="8">
    <location>
        <begin position="110"/>
        <end position="127"/>
    </location>
</feature>
<evidence type="ECO:0000256" key="6">
    <source>
        <dbReference type="ARBA" id="ARBA00022989"/>
    </source>
</evidence>
<comment type="subcellular location">
    <subcellularLocation>
        <location evidence="1">Cell membrane</location>
        <topology evidence="1">Multi-pass membrane protein</topology>
    </subcellularLocation>
</comment>
<evidence type="ECO:0000256" key="1">
    <source>
        <dbReference type="ARBA" id="ARBA00004651"/>
    </source>
</evidence>
<evidence type="ECO:0000259" key="9">
    <source>
        <dbReference type="PROSITE" id="PS50850"/>
    </source>
</evidence>
<dbReference type="OrthoDB" id="63984at2"/>
<dbReference type="Gene3D" id="1.20.1250.20">
    <property type="entry name" value="MFS general substrate transporter like domains"/>
    <property type="match status" value="1"/>
</dbReference>
<feature type="transmembrane region" description="Helical" evidence="8">
    <location>
        <begin position="12"/>
        <end position="33"/>
    </location>
</feature>
<dbReference type="CDD" id="cd17324">
    <property type="entry name" value="MFS_NepI_like"/>
    <property type="match status" value="1"/>
</dbReference>
<feature type="transmembrane region" description="Helical" evidence="8">
    <location>
        <begin position="84"/>
        <end position="104"/>
    </location>
</feature>
<comment type="similarity">
    <text evidence="2">Belongs to the major facilitator superfamily.</text>
</comment>
<feature type="transmembrane region" description="Helical" evidence="8">
    <location>
        <begin position="53"/>
        <end position="72"/>
    </location>
</feature>
<dbReference type="AlphaFoldDB" id="A0A1G9QIJ4"/>
<keyword evidence="6 8" id="KW-1133">Transmembrane helix</keyword>
<dbReference type="PROSITE" id="PS00216">
    <property type="entry name" value="SUGAR_TRANSPORT_1"/>
    <property type="match status" value="1"/>
</dbReference>
<accession>A0A1G9QIJ4</accession>
<feature type="transmembrane region" description="Helical" evidence="8">
    <location>
        <begin position="219"/>
        <end position="239"/>
    </location>
</feature>
<name>A0A1G9QIJ4_9FIRM</name>
<feature type="transmembrane region" description="Helical" evidence="8">
    <location>
        <begin position="371"/>
        <end position="391"/>
    </location>
</feature>
<organism evidence="10 11">
    <name type="scientific">Dendrosporobacter quercicolus</name>
    <dbReference type="NCBI Taxonomy" id="146817"/>
    <lineage>
        <taxon>Bacteria</taxon>
        <taxon>Bacillati</taxon>
        <taxon>Bacillota</taxon>
        <taxon>Negativicutes</taxon>
        <taxon>Selenomonadales</taxon>
        <taxon>Sporomusaceae</taxon>
        <taxon>Dendrosporobacter</taxon>
    </lineage>
</organism>
<evidence type="ECO:0000256" key="3">
    <source>
        <dbReference type="ARBA" id="ARBA00022448"/>
    </source>
</evidence>
<dbReference type="PANTHER" id="PTHR43271:SF1">
    <property type="entry name" value="INNER MEMBRANE TRANSPORT PROTEIN YNFM"/>
    <property type="match status" value="1"/>
</dbReference>
<dbReference type="SUPFAM" id="SSF103473">
    <property type="entry name" value="MFS general substrate transporter"/>
    <property type="match status" value="1"/>
</dbReference>
<dbReference type="InterPro" id="IPR005829">
    <property type="entry name" value="Sugar_transporter_CS"/>
</dbReference>
<feature type="transmembrane region" description="Helical" evidence="8">
    <location>
        <begin position="284"/>
        <end position="302"/>
    </location>
</feature>
<dbReference type="PROSITE" id="PS50850">
    <property type="entry name" value="MFS"/>
    <property type="match status" value="1"/>
</dbReference>
<dbReference type="GO" id="GO:0005886">
    <property type="term" value="C:plasma membrane"/>
    <property type="evidence" value="ECO:0007669"/>
    <property type="project" value="UniProtKB-SubCell"/>
</dbReference>
<evidence type="ECO:0000256" key="7">
    <source>
        <dbReference type="ARBA" id="ARBA00023136"/>
    </source>
</evidence>
<dbReference type="Pfam" id="PF07690">
    <property type="entry name" value="MFS_1"/>
    <property type="match status" value="1"/>
</dbReference>
<keyword evidence="4" id="KW-1003">Cell membrane</keyword>
<dbReference type="EMBL" id="FNHB01000002">
    <property type="protein sequence ID" value="SDM10690.1"/>
    <property type="molecule type" value="Genomic_DNA"/>
</dbReference>
<protein>
    <submittedName>
        <fullName evidence="10">MFS transporter, YNFM family, putative membrane transport protein</fullName>
    </submittedName>
</protein>
<proteinExistence type="inferred from homology"/>
<evidence type="ECO:0000256" key="4">
    <source>
        <dbReference type="ARBA" id="ARBA00022475"/>
    </source>
</evidence>
<dbReference type="InterPro" id="IPR020846">
    <property type="entry name" value="MFS_dom"/>
</dbReference>
<dbReference type="GO" id="GO:0022857">
    <property type="term" value="F:transmembrane transporter activity"/>
    <property type="evidence" value="ECO:0007669"/>
    <property type="project" value="InterPro"/>
</dbReference>
<feature type="transmembrane region" description="Helical" evidence="8">
    <location>
        <begin position="308"/>
        <end position="329"/>
    </location>
</feature>
<dbReference type="Proteomes" id="UP000214880">
    <property type="component" value="Unassembled WGS sequence"/>
</dbReference>
<gene>
    <name evidence="10" type="ORF">SAMN04488502_102184</name>
</gene>
<evidence type="ECO:0000256" key="2">
    <source>
        <dbReference type="ARBA" id="ARBA00008335"/>
    </source>
</evidence>
<keyword evidence="7 8" id="KW-0472">Membrane</keyword>
<dbReference type="PANTHER" id="PTHR43271">
    <property type="entry name" value="BLL2771 PROTEIN"/>
    <property type="match status" value="1"/>
</dbReference>
<reference evidence="10 11" key="1">
    <citation type="submission" date="2016-10" db="EMBL/GenBank/DDBJ databases">
        <authorList>
            <person name="de Groot N.N."/>
        </authorList>
    </citation>
    <scope>NUCLEOTIDE SEQUENCE [LARGE SCALE GENOMIC DNA]</scope>
    <source>
        <strain evidence="10 11">DSM 1736</strain>
    </source>
</reference>
<feature type="domain" description="Major facilitator superfamily (MFS) profile" evidence="9">
    <location>
        <begin position="15"/>
        <end position="394"/>
    </location>
</feature>
<evidence type="ECO:0000256" key="8">
    <source>
        <dbReference type="SAM" id="Phobius"/>
    </source>
</evidence>
<keyword evidence="5 8" id="KW-0812">Transmembrane</keyword>